<dbReference type="EMBL" id="VSRR010058022">
    <property type="protein sequence ID" value="MPC81791.1"/>
    <property type="molecule type" value="Genomic_DNA"/>
</dbReference>
<dbReference type="Proteomes" id="UP000324222">
    <property type="component" value="Unassembled WGS sequence"/>
</dbReference>
<feature type="compositionally biased region" description="Pro residues" evidence="1">
    <location>
        <begin position="10"/>
        <end position="25"/>
    </location>
</feature>
<comment type="caution">
    <text evidence="2">The sequence shown here is derived from an EMBL/GenBank/DDBJ whole genome shotgun (WGS) entry which is preliminary data.</text>
</comment>
<name>A0A5B7I8P6_PORTR</name>
<gene>
    <name evidence="2" type="ORF">E2C01_076425</name>
</gene>
<feature type="compositionally biased region" description="Basic and acidic residues" evidence="1">
    <location>
        <begin position="28"/>
        <end position="46"/>
    </location>
</feature>
<dbReference type="AlphaFoldDB" id="A0A5B7I8P6"/>
<reference evidence="2 3" key="1">
    <citation type="submission" date="2019-05" db="EMBL/GenBank/DDBJ databases">
        <title>Another draft genome of Portunus trituberculatus and its Hox gene families provides insights of decapod evolution.</title>
        <authorList>
            <person name="Jeong J.-H."/>
            <person name="Song I."/>
            <person name="Kim S."/>
            <person name="Choi T."/>
            <person name="Kim D."/>
            <person name="Ryu S."/>
            <person name="Kim W."/>
        </authorList>
    </citation>
    <scope>NUCLEOTIDE SEQUENCE [LARGE SCALE GENOMIC DNA]</scope>
    <source>
        <tissue evidence="2">Muscle</tissue>
    </source>
</reference>
<sequence length="72" mass="7866">MPMMTSTSSFPPPPPSPPPPPPPLPDSLSRHRQDGMGRNWLREAISEGRAGQAARHATQHHSTPARPRQTRG</sequence>
<evidence type="ECO:0000313" key="2">
    <source>
        <dbReference type="EMBL" id="MPC81791.1"/>
    </source>
</evidence>
<organism evidence="2 3">
    <name type="scientific">Portunus trituberculatus</name>
    <name type="common">Swimming crab</name>
    <name type="synonym">Neptunus trituberculatus</name>
    <dbReference type="NCBI Taxonomy" id="210409"/>
    <lineage>
        <taxon>Eukaryota</taxon>
        <taxon>Metazoa</taxon>
        <taxon>Ecdysozoa</taxon>
        <taxon>Arthropoda</taxon>
        <taxon>Crustacea</taxon>
        <taxon>Multicrustacea</taxon>
        <taxon>Malacostraca</taxon>
        <taxon>Eumalacostraca</taxon>
        <taxon>Eucarida</taxon>
        <taxon>Decapoda</taxon>
        <taxon>Pleocyemata</taxon>
        <taxon>Brachyura</taxon>
        <taxon>Eubrachyura</taxon>
        <taxon>Portunoidea</taxon>
        <taxon>Portunidae</taxon>
        <taxon>Portuninae</taxon>
        <taxon>Portunus</taxon>
    </lineage>
</organism>
<keyword evidence="3" id="KW-1185">Reference proteome</keyword>
<evidence type="ECO:0000256" key="1">
    <source>
        <dbReference type="SAM" id="MobiDB-lite"/>
    </source>
</evidence>
<feature type="region of interest" description="Disordered" evidence="1">
    <location>
        <begin position="1"/>
        <end position="72"/>
    </location>
</feature>
<evidence type="ECO:0000313" key="3">
    <source>
        <dbReference type="Proteomes" id="UP000324222"/>
    </source>
</evidence>
<proteinExistence type="predicted"/>
<protein>
    <submittedName>
        <fullName evidence="2">Uncharacterized protein</fullName>
    </submittedName>
</protein>
<accession>A0A5B7I8P6</accession>